<evidence type="ECO:0000313" key="2">
    <source>
        <dbReference type="EMBL" id="GFS74726.1"/>
    </source>
</evidence>
<dbReference type="AlphaFoldDB" id="A0A8X6MRZ6"/>
<accession>A0A8X6MRZ6</accession>
<organism evidence="2 3">
    <name type="scientific">Nephila pilipes</name>
    <name type="common">Giant wood spider</name>
    <name type="synonym">Nephila maculata</name>
    <dbReference type="NCBI Taxonomy" id="299642"/>
    <lineage>
        <taxon>Eukaryota</taxon>
        <taxon>Metazoa</taxon>
        <taxon>Ecdysozoa</taxon>
        <taxon>Arthropoda</taxon>
        <taxon>Chelicerata</taxon>
        <taxon>Arachnida</taxon>
        <taxon>Araneae</taxon>
        <taxon>Araneomorphae</taxon>
        <taxon>Entelegynae</taxon>
        <taxon>Araneoidea</taxon>
        <taxon>Nephilidae</taxon>
        <taxon>Nephila</taxon>
    </lineage>
</organism>
<keyword evidence="3" id="KW-1185">Reference proteome</keyword>
<feature type="region of interest" description="Disordered" evidence="1">
    <location>
        <begin position="1"/>
        <end position="22"/>
    </location>
</feature>
<reference evidence="2" key="1">
    <citation type="submission" date="2020-08" db="EMBL/GenBank/DDBJ databases">
        <title>Multicomponent nature underlies the extraordinary mechanical properties of spider dragline silk.</title>
        <authorList>
            <person name="Kono N."/>
            <person name="Nakamura H."/>
            <person name="Mori M."/>
            <person name="Yoshida Y."/>
            <person name="Ohtoshi R."/>
            <person name="Malay A.D."/>
            <person name="Moran D.A.P."/>
            <person name="Tomita M."/>
            <person name="Numata K."/>
            <person name="Arakawa K."/>
        </authorList>
    </citation>
    <scope>NUCLEOTIDE SEQUENCE</scope>
</reference>
<name>A0A8X6MRZ6_NEPPI</name>
<comment type="caution">
    <text evidence="2">The sequence shown here is derived from an EMBL/GenBank/DDBJ whole genome shotgun (WGS) entry which is preliminary data.</text>
</comment>
<evidence type="ECO:0000313" key="3">
    <source>
        <dbReference type="Proteomes" id="UP000887013"/>
    </source>
</evidence>
<dbReference type="Proteomes" id="UP000887013">
    <property type="component" value="Unassembled WGS sequence"/>
</dbReference>
<gene>
    <name evidence="2" type="ORF">NPIL_648531</name>
</gene>
<evidence type="ECO:0000256" key="1">
    <source>
        <dbReference type="SAM" id="MobiDB-lite"/>
    </source>
</evidence>
<dbReference type="OrthoDB" id="10588977at2759"/>
<sequence length="111" mass="13135">MEMDESRDNGRRNAADKKKPKENLKYITNKRIQRNRNRISCSGNIRIQDFQAHTSCRANKNRLFETRQNKTASSAYLKRKEQWTGTVREDGSHFNRINFTANIFEIVLDIE</sequence>
<dbReference type="EMBL" id="BMAW01050328">
    <property type="protein sequence ID" value="GFS74726.1"/>
    <property type="molecule type" value="Genomic_DNA"/>
</dbReference>
<protein>
    <submittedName>
        <fullName evidence="2">Uncharacterized protein</fullName>
    </submittedName>
</protein>
<proteinExistence type="predicted"/>